<dbReference type="RefSeq" id="WP_169526311.1">
    <property type="nucleotide sequence ID" value="NZ_JAAMPU010000100.1"/>
</dbReference>
<dbReference type="PROSITE" id="PS51257">
    <property type="entry name" value="PROKAR_LIPOPROTEIN"/>
    <property type="match status" value="1"/>
</dbReference>
<organism evidence="1 2">
    <name type="scientific">Flavobacterium silvaticum</name>
    <dbReference type="NCBI Taxonomy" id="1852020"/>
    <lineage>
        <taxon>Bacteria</taxon>
        <taxon>Pseudomonadati</taxon>
        <taxon>Bacteroidota</taxon>
        <taxon>Flavobacteriia</taxon>
        <taxon>Flavobacteriales</taxon>
        <taxon>Flavobacteriaceae</taxon>
        <taxon>Flavobacterium</taxon>
    </lineage>
</organism>
<accession>A0A972FTJ2</accession>
<evidence type="ECO:0000313" key="1">
    <source>
        <dbReference type="EMBL" id="NMH27305.1"/>
    </source>
</evidence>
<dbReference type="AlphaFoldDB" id="A0A972FTJ2"/>
<dbReference type="EMBL" id="JAAMPU010000100">
    <property type="protein sequence ID" value="NMH27305.1"/>
    <property type="molecule type" value="Genomic_DNA"/>
</dbReference>
<comment type="caution">
    <text evidence="1">The sequence shown here is derived from an EMBL/GenBank/DDBJ whole genome shotgun (WGS) entry which is preliminary data.</text>
</comment>
<keyword evidence="2" id="KW-1185">Reference proteome</keyword>
<proteinExistence type="predicted"/>
<name>A0A972FTJ2_9FLAO</name>
<evidence type="ECO:0000313" key="2">
    <source>
        <dbReference type="Proteomes" id="UP000712080"/>
    </source>
</evidence>
<evidence type="ECO:0008006" key="3">
    <source>
        <dbReference type="Google" id="ProtNLM"/>
    </source>
</evidence>
<sequence length="369" mass="42846">MTHKLKLKVICCYLLVMILSGCGKKREQNSAIPSASTSIKAEKTETDRKKDIRYSDSQLEKFLDSVGGLPASDLIQKASFKADSTFKNQIQPQKTIAQSDFLKLKKAIQVKGTEKFLDLKSAKNIFGKIQDDSSYIVNGKIPITVFSFDKSTTDLNEYAICPTYPDAGWNCRIYFFKQNKIVAEHNIEHHYGLELEHYKDADGKTIIYYKQNFGTGTGIWQYNFYFYKYYDDQLIPILNVLENGNLQRPWGLRMYWLETFVKKTSPLTLKMVYYQELYDSIGNEARIIDDSTFVRYSWNENSKTLVGDYEKSDITEPQTVSYYLSDNELVFINSYHSTLKACLKDKSKRKLTLDYLNQVKNHYRKNSVK</sequence>
<reference evidence="1" key="1">
    <citation type="submission" date="2020-02" db="EMBL/GenBank/DDBJ databases">
        <title>Flavobacterium sp. genome.</title>
        <authorList>
            <person name="Jung H.S."/>
            <person name="Baek J.H."/>
            <person name="Jeon C.O."/>
        </authorList>
    </citation>
    <scope>NUCLEOTIDE SEQUENCE</scope>
    <source>
        <strain evidence="1">SE-s28</strain>
    </source>
</reference>
<protein>
    <recommendedName>
        <fullName evidence="3">Lipoprotein</fullName>
    </recommendedName>
</protein>
<gene>
    <name evidence="1" type="ORF">G6047_04605</name>
</gene>
<dbReference type="Proteomes" id="UP000712080">
    <property type="component" value="Unassembled WGS sequence"/>
</dbReference>